<sequence length="84" mass="10058">MTSKHLKAELSLPVSDCTIRRELHNAPYMRWGKRVKTSKLTARHRQTRRNWPRKVIRERVDWNNVVFSDKKKFNLDGPDGAQHY</sequence>
<keyword evidence="2" id="KW-1185">Reference proteome</keyword>
<dbReference type="HOGENOM" id="CLU_159635_1_0_1"/>
<name>K3X8L9_GLOUD</name>
<dbReference type="EnsemblProtists" id="PYU1_T013568">
    <property type="protein sequence ID" value="PYU1_T013568"/>
    <property type="gene ID" value="PYU1_G013539"/>
</dbReference>
<evidence type="ECO:0000313" key="1">
    <source>
        <dbReference type="EnsemblProtists" id="PYU1_T013568"/>
    </source>
</evidence>
<dbReference type="InParanoid" id="K3X8L9"/>
<reference evidence="1" key="3">
    <citation type="submission" date="2015-02" db="UniProtKB">
        <authorList>
            <consortium name="EnsemblProtists"/>
        </authorList>
    </citation>
    <scope>IDENTIFICATION</scope>
    <source>
        <strain evidence="1">DAOM BR144</strain>
    </source>
</reference>
<evidence type="ECO:0000313" key="2">
    <source>
        <dbReference type="Proteomes" id="UP000019132"/>
    </source>
</evidence>
<accession>K3X8L9</accession>
<reference evidence="2" key="1">
    <citation type="journal article" date="2010" name="Genome Biol.">
        <title>Genome sequence of the necrotrophic plant pathogen Pythium ultimum reveals original pathogenicity mechanisms and effector repertoire.</title>
        <authorList>
            <person name="Levesque C.A."/>
            <person name="Brouwer H."/>
            <person name="Cano L."/>
            <person name="Hamilton J.P."/>
            <person name="Holt C."/>
            <person name="Huitema E."/>
            <person name="Raffaele S."/>
            <person name="Robideau G.P."/>
            <person name="Thines M."/>
            <person name="Win J."/>
            <person name="Zerillo M.M."/>
            <person name="Beakes G.W."/>
            <person name="Boore J.L."/>
            <person name="Busam D."/>
            <person name="Dumas B."/>
            <person name="Ferriera S."/>
            <person name="Fuerstenberg S.I."/>
            <person name="Gachon C.M."/>
            <person name="Gaulin E."/>
            <person name="Govers F."/>
            <person name="Grenville-Briggs L."/>
            <person name="Horner N."/>
            <person name="Hostetler J."/>
            <person name="Jiang R.H."/>
            <person name="Johnson J."/>
            <person name="Krajaejun T."/>
            <person name="Lin H."/>
            <person name="Meijer H.J."/>
            <person name="Moore B."/>
            <person name="Morris P."/>
            <person name="Phuntmart V."/>
            <person name="Puiu D."/>
            <person name="Shetty J."/>
            <person name="Stajich J.E."/>
            <person name="Tripathy S."/>
            <person name="Wawra S."/>
            <person name="van West P."/>
            <person name="Whitty B.R."/>
            <person name="Coutinho P.M."/>
            <person name="Henrissat B."/>
            <person name="Martin F."/>
            <person name="Thomas P.D."/>
            <person name="Tyler B.M."/>
            <person name="De Vries R.P."/>
            <person name="Kamoun S."/>
            <person name="Yandell M."/>
            <person name="Tisserat N."/>
            <person name="Buell C.R."/>
        </authorList>
    </citation>
    <scope>NUCLEOTIDE SEQUENCE</scope>
    <source>
        <strain evidence="2">DAOM:BR144</strain>
    </source>
</reference>
<evidence type="ECO:0008006" key="3">
    <source>
        <dbReference type="Google" id="ProtNLM"/>
    </source>
</evidence>
<protein>
    <recommendedName>
        <fullName evidence="3">Transposase Tc1-like domain-containing protein</fullName>
    </recommendedName>
</protein>
<dbReference type="InterPro" id="IPR036397">
    <property type="entry name" value="RNaseH_sf"/>
</dbReference>
<dbReference type="eggNOG" id="ENOG502T416">
    <property type="taxonomic scope" value="Eukaryota"/>
</dbReference>
<dbReference type="Gene3D" id="3.30.420.10">
    <property type="entry name" value="Ribonuclease H-like superfamily/Ribonuclease H"/>
    <property type="match status" value="1"/>
</dbReference>
<dbReference type="GO" id="GO:0003676">
    <property type="term" value="F:nucleic acid binding"/>
    <property type="evidence" value="ECO:0007669"/>
    <property type="project" value="InterPro"/>
</dbReference>
<reference evidence="2" key="2">
    <citation type="submission" date="2010-04" db="EMBL/GenBank/DDBJ databases">
        <authorList>
            <person name="Buell R."/>
            <person name="Hamilton J."/>
            <person name="Hostetler J."/>
        </authorList>
    </citation>
    <scope>NUCLEOTIDE SEQUENCE [LARGE SCALE GENOMIC DNA]</scope>
    <source>
        <strain evidence="2">DAOM:BR144</strain>
    </source>
</reference>
<dbReference type="Proteomes" id="UP000019132">
    <property type="component" value="Unassembled WGS sequence"/>
</dbReference>
<dbReference type="STRING" id="431595.K3X8L9"/>
<dbReference type="EMBL" id="GL376597">
    <property type="status" value="NOT_ANNOTATED_CDS"/>
    <property type="molecule type" value="Genomic_DNA"/>
</dbReference>
<dbReference type="AlphaFoldDB" id="K3X8L9"/>
<proteinExistence type="predicted"/>
<dbReference type="VEuPathDB" id="FungiDB:PYU1_G013539"/>
<organism evidence="1 2">
    <name type="scientific">Globisporangium ultimum (strain ATCC 200006 / CBS 805.95 / DAOM BR144)</name>
    <name type="common">Pythium ultimum</name>
    <dbReference type="NCBI Taxonomy" id="431595"/>
    <lineage>
        <taxon>Eukaryota</taxon>
        <taxon>Sar</taxon>
        <taxon>Stramenopiles</taxon>
        <taxon>Oomycota</taxon>
        <taxon>Peronosporomycetes</taxon>
        <taxon>Pythiales</taxon>
        <taxon>Pythiaceae</taxon>
        <taxon>Globisporangium</taxon>
    </lineage>
</organism>